<organism evidence="1 2">
    <name type="scientific">Buttiauxella selenatireducens</name>
    <dbReference type="NCBI Taxonomy" id="3073902"/>
    <lineage>
        <taxon>Bacteria</taxon>
        <taxon>Pseudomonadati</taxon>
        <taxon>Pseudomonadota</taxon>
        <taxon>Gammaproteobacteria</taxon>
        <taxon>Enterobacterales</taxon>
        <taxon>Enterobacteriaceae</taxon>
        <taxon>Buttiauxella</taxon>
    </lineage>
</organism>
<dbReference type="Proteomes" id="UP001246690">
    <property type="component" value="Chromosome"/>
</dbReference>
<evidence type="ECO:0000313" key="1">
    <source>
        <dbReference type="EMBL" id="WMY72919.1"/>
    </source>
</evidence>
<gene>
    <name evidence="1" type="ORF">RHD99_15770</name>
</gene>
<protein>
    <submittedName>
        <fullName evidence="1">Uncharacterized protein</fullName>
    </submittedName>
</protein>
<proteinExistence type="predicted"/>
<evidence type="ECO:0000313" key="2">
    <source>
        <dbReference type="Proteomes" id="UP001246690"/>
    </source>
</evidence>
<dbReference type="EMBL" id="CP133838">
    <property type="protein sequence ID" value="WMY72919.1"/>
    <property type="molecule type" value="Genomic_DNA"/>
</dbReference>
<sequence>MSYGLGGEKITRFGDYMLQDITINWSITLTALSLVPRGTLNEVYLCRQVKDDSSTECNMMT</sequence>
<accession>A0ABY9S5X8</accession>
<name>A0ABY9S5X8_9ENTR</name>
<keyword evidence="2" id="KW-1185">Reference proteome</keyword>
<dbReference type="RefSeq" id="WP_309875085.1">
    <property type="nucleotide sequence ID" value="NZ_CP133838.1"/>
</dbReference>
<reference evidence="1 2" key="1">
    <citation type="submission" date="2023-09" db="EMBL/GenBank/DDBJ databases">
        <title>Buttiauxella selenatireducens sp. nov., isolated from the rhizosphere of Cardamine hupingshanesis.</title>
        <authorList>
            <person name="Zhang S."/>
            <person name="Xu Z."/>
            <person name="Wang H."/>
            <person name="Guo Y."/>
        </authorList>
    </citation>
    <scope>NUCLEOTIDE SEQUENCE [LARGE SCALE GENOMIC DNA]</scope>
    <source>
        <strain evidence="1 2">R73</strain>
    </source>
</reference>